<feature type="domain" description="Toprim" evidence="11">
    <location>
        <begin position="3"/>
        <end position="118"/>
    </location>
</feature>
<gene>
    <name evidence="10 13" type="primary">topA</name>
    <name evidence="13" type="ORF">H9897_01270</name>
</gene>
<dbReference type="InterPro" id="IPR023405">
    <property type="entry name" value="Topo_IA_core_domain"/>
</dbReference>
<dbReference type="InterPro" id="IPR000380">
    <property type="entry name" value="Topo_IA"/>
</dbReference>
<keyword evidence="4" id="KW-0863">Zinc-finger</keyword>
<evidence type="ECO:0000256" key="4">
    <source>
        <dbReference type="ARBA" id="ARBA00022771"/>
    </source>
</evidence>
<comment type="caution">
    <text evidence="10">Lacks conserved residue(s) required for the propagation of feature annotation.</text>
</comment>
<accession>A0A9E2NVY0</accession>
<dbReference type="GO" id="GO:0003917">
    <property type="term" value="F:DNA topoisomerase type I (single strand cut, ATP-independent) activity"/>
    <property type="evidence" value="ECO:0007669"/>
    <property type="project" value="UniProtKB-UniRule"/>
</dbReference>
<dbReference type="EMBL" id="JAHLFM010000018">
    <property type="protein sequence ID" value="MBU3830766.1"/>
    <property type="molecule type" value="Genomic_DNA"/>
</dbReference>
<keyword evidence="5" id="KW-0862">Zinc</keyword>
<comment type="subunit">
    <text evidence="10">Monomer.</text>
</comment>
<dbReference type="SMART" id="SM00493">
    <property type="entry name" value="TOPRIM"/>
    <property type="match status" value="1"/>
</dbReference>
<evidence type="ECO:0000259" key="11">
    <source>
        <dbReference type="PROSITE" id="PS50880"/>
    </source>
</evidence>
<dbReference type="PANTHER" id="PTHR42785:SF1">
    <property type="entry name" value="DNA TOPOISOMERASE"/>
    <property type="match status" value="1"/>
</dbReference>
<dbReference type="Proteomes" id="UP000824247">
    <property type="component" value="Unassembled WGS sequence"/>
</dbReference>
<reference evidence="13" key="1">
    <citation type="journal article" date="2021" name="PeerJ">
        <title>Extensive microbial diversity within the chicken gut microbiome revealed by metagenomics and culture.</title>
        <authorList>
            <person name="Gilroy R."/>
            <person name="Ravi A."/>
            <person name="Getino M."/>
            <person name="Pursley I."/>
            <person name="Horton D.L."/>
            <person name="Alikhan N.F."/>
            <person name="Baker D."/>
            <person name="Gharbi K."/>
            <person name="Hall N."/>
            <person name="Watson M."/>
            <person name="Adriaenssens E.M."/>
            <person name="Foster-Nyarko E."/>
            <person name="Jarju S."/>
            <person name="Secka A."/>
            <person name="Antonio M."/>
            <person name="Oren A."/>
            <person name="Chaudhuri R.R."/>
            <person name="La Ragione R."/>
            <person name="Hildebrand F."/>
            <person name="Pallen M.J."/>
        </authorList>
    </citation>
    <scope>NUCLEOTIDE SEQUENCE</scope>
    <source>
        <strain evidence="13">A5-1222</strain>
    </source>
</reference>
<dbReference type="Gene3D" id="3.40.50.140">
    <property type="match status" value="1"/>
</dbReference>
<dbReference type="InterPro" id="IPR005733">
    <property type="entry name" value="TopoI_bac-type"/>
</dbReference>
<dbReference type="Gene3D" id="1.10.460.10">
    <property type="entry name" value="Topoisomerase I, domain 2"/>
    <property type="match status" value="1"/>
</dbReference>
<dbReference type="GO" id="GO:0003677">
    <property type="term" value="F:DNA binding"/>
    <property type="evidence" value="ECO:0007669"/>
    <property type="project" value="UniProtKB-KW"/>
</dbReference>
<dbReference type="InterPro" id="IPR003602">
    <property type="entry name" value="Topo_IA_DNA-bd_dom"/>
</dbReference>
<evidence type="ECO:0000256" key="3">
    <source>
        <dbReference type="ARBA" id="ARBA00022723"/>
    </source>
</evidence>
<keyword evidence="3" id="KW-0479">Metal-binding</keyword>
<evidence type="ECO:0000256" key="5">
    <source>
        <dbReference type="ARBA" id="ARBA00022833"/>
    </source>
</evidence>
<dbReference type="Gene3D" id="1.10.290.10">
    <property type="entry name" value="Topoisomerase I, domain 4"/>
    <property type="match status" value="1"/>
</dbReference>
<proteinExistence type="inferred from homology"/>
<feature type="site" description="Interaction with DNA" evidence="10">
    <location>
        <position position="153"/>
    </location>
</feature>
<evidence type="ECO:0000259" key="12">
    <source>
        <dbReference type="PROSITE" id="PS52039"/>
    </source>
</evidence>
<dbReference type="Pfam" id="PF01396">
    <property type="entry name" value="Zn_ribbon_Top1"/>
    <property type="match status" value="2"/>
</dbReference>
<feature type="domain" description="Topo IA-type catalytic" evidence="12">
    <location>
        <begin position="134"/>
        <end position="569"/>
    </location>
</feature>
<evidence type="ECO:0000256" key="10">
    <source>
        <dbReference type="HAMAP-Rule" id="MF_00952"/>
    </source>
</evidence>
<comment type="similarity">
    <text evidence="2 10">Belongs to the type IA topoisomerase family.</text>
</comment>
<dbReference type="SMART" id="SM00437">
    <property type="entry name" value="TOP1Ac"/>
    <property type="match status" value="1"/>
</dbReference>
<evidence type="ECO:0000313" key="13">
    <source>
        <dbReference type="EMBL" id="MBU3830766.1"/>
    </source>
</evidence>
<dbReference type="GO" id="GO:0005694">
    <property type="term" value="C:chromosome"/>
    <property type="evidence" value="ECO:0007669"/>
    <property type="project" value="InterPro"/>
</dbReference>
<reference evidence="13" key="2">
    <citation type="submission" date="2021-04" db="EMBL/GenBank/DDBJ databases">
        <authorList>
            <person name="Gilroy R."/>
        </authorList>
    </citation>
    <scope>NUCLEOTIDE SEQUENCE</scope>
    <source>
        <strain evidence="13">A5-1222</strain>
    </source>
</reference>
<dbReference type="PROSITE" id="PS50880">
    <property type="entry name" value="TOPRIM"/>
    <property type="match status" value="1"/>
</dbReference>
<dbReference type="GO" id="GO:0006265">
    <property type="term" value="P:DNA topological change"/>
    <property type="evidence" value="ECO:0007669"/>
    <property type="project" value="UniProtKB-UniRule"/>
</dbReference>
<dbReference type="Pfam" id="PF01751">
    <property type="entry name" value="Toprim"/>
    <property type="match status" value="1"/>
</dbReference>
<dbReference type="InterPro" id="IPR013497">
    <property type="entry name" value="Topo_IA_cen"/>
</dbReference>
<dbReference type="InterPro" id="IPR013498">
    <property type="entry name" value="Topo_IA_Znf"/>
</dbReference>
<evidence type="ECO:0000256" key="8">
    <source>
        <dbReference type="ARBA" id="ARBA00023125"/>
    </source>
</evidence>
<evidence type="ECO:0000313" key="14">
    <source>
        <dbReference type="Proteomes" id="UP000824247"/>
    </source>
</evidence>
<feature type="site" description="Interaction with DNA" evidence="10">
    <location>
        <position position="148"/>
    </location>
</feature>
<feature type="site" description="Interaction with DNA" evidence="10">
    <location>
        <position position="501"/>
    </location>
</feature>
<dbReference type="NCBIfam" id="TIGR01051">
    <property type="entry name" value="topA_bact"/>
    <property type="match status" value="1"/>
</dbReference>
<name>A0A9E2NVY0_9BACT</name>
<dbReference type="AlphaFoldDB" id="A0A9E2NVY0"/>
<dbReference type="InterPro" id="IPR013826">
    <property type="entry name" value="Topo_IA_cen_sub3"/>
</dbReference>
<organism evidence="13 14">
    <name type="scientific">Candidatus Ureaplasma intestinipullorum</name>
    <dbReference type="NCBI Taxonomy" id="2838770"/>
    <lineage>
        <taxon>Bacteria</taxon>
        <taxon>Bacillati</taxon>
        <taxon>Mycoplasmatota</taxon>
        <taxon>Mycoplasmoidales</taxon>
        <taxon>Mycoplasmoidaceae</taxon>
        <taxon>Ureaplasma</taxon>
    </lineage>
</organism>
<dbReference type="SUPFAM" id="SSF57783">
    <property type="entry name" value="Zinc beta-ribbon"/>
    <property type="match status" value="2"/>
</dbReference>
<dbReference type="CDD" id="cd00186">
    <property type="entry name" value="TOP1Ac"/>
    <property type="match status" value="1"/>
</dbReference>
<evidence type="ECO:0000256" key="1">
    <source>
        <dbReference type="ARBA" id="ARBA00000213"/>
    </source>
</evidence>
<keyword evidence="8 10" id="KW-0238">DNA-binding</keyword>
<dbReference type="CDD" id="cd03363">
    <property type="entry name" value="TOPRIM_TopoIA_TopoI"/>
    <property type="match status" value="1"/>
</dbReference>
<dbReference type="InterPro" id="IPR013824">
    <property type="entry name" value="Topo_IA_cen_sub1"/>
</dbReference>
<comment type="catalytic activity">
    <reaction evidence="1 10">
        <text>ATP-independent breakage of single-stranded DNA, followed by passage and rejoining.</text>
        <dbReference type="EC" id="5.6.2.1"/>
    </reaction>
</comment>
<feature type="region of interest" description="Interaction with DNA" evidence="10">
    <location>
        <begin position="167"/>
        <end position="172"/>
    </location>
</feature>
<dbReference type="InterPro" id="IPR003601">
    <property type="entry name" value="Topo_IA_2"/>
</dbReference>
<comment type="caution">
    <text evidence="13">The sequence shown here is derived from an EMBL/GenBank/DDBJ whole genome shotgun (WGS) entry which is preliminary data.</text>
</comment>
<evidence type="ECO:0000256" key="6">
    <source>
        <dbReference type="ARBA" id="ARBA00022842"/>
    </source>
</evidence>
<feature type="site" description="Interaction with DNA" evidence="10">
    <location>
        <position position="33"/>
    </location>
</feature>
<dbReference type="Pfam" id="PF01131">
    <property type="entry name" value="Topoisom_bac"/>
    <property type="match status" value="1"/>
</dbReference>
<dbReference type="InterPro" id="IPR006171">
    <property type="entry name" value="TOPRIM_dom"/>
</dbReference>
<dbReference type="SMART" id="SM00436">
    <property type="entry name" value="TOP1Bc"/>
    <property type="match status" value="1"/>
</dbReference>
<comment type="function">
    <text evidence="10">Releases the supercoiling and torsional tension of DNA, which is introduced during the DNA replication and transcription, by transiently cleaving and rejoining one strand of the DNA duplex. Introduces a single-strand break via transesterification at a target site in duplex DNA. The scissile phosphodiester is attacked by the catalytic tyrosine of the enzyme, resulting in the formation of a DNA-(5'-phosphotyrosyl)-enzyme intermediate and the expulsion of a 3'-OH DNA strand. The free DNA strand then undergoes passage around the unbroken strand, thus removing DNA supercoils. Finally, in the religation step, the DNA 3'-OH attacks the covalent intermediate to expel the active-site tyrosine and restore the DNA phosphodiester backbone.</text>
</comment>
<protein>
    <recommendedName>
        <fullName evidence="10">DNA topoisomerase 1</fullName>
        <ecNumber evidence="10">5.6.2.1</ecNumber>
    </recommendedName>
    <alternativeName>
        <fullName evidence="10">DNA topoisomerase I</fullName>
    </alternativeName>
</protein>
<dbReference type="PRINTS" id="PR00417">
    <property type="entry name" value="PRTPISMRASEI"/>
</dbReference>
<dbReference type="EC" id="5.6.2.1" evidence="10"/>
<dbReference type="PANTHER" id="PTHR42785">
    <property type="entry name" value="DNA TOPOISOMERASE, TYPE IA, CORE"/>
    <property type="match status" value="1"/>
</dbReference>
<evidence type="ECO:0000256" key="2">
    <source>
        <dbReference type="ARBA" id="ARBA00009446"/>
    </source>
</evidence>
<dbReference type="GO" id="GO:0008270">
    <property type="term" value="F:zinc ion binding"/>
    <property type="evidence" value="ECO:0007669"/>
    <property type="project" value="UniProtKB-KW"/>
</dbReference>
<dbReference type="Gene3D" id="3.30.65.10">
    <property type="entry name" value="Bacterial Topoisomerase I, domain 1"/>
    <property type="match status" value="2"/>
</dbReference>
<feature type="site" description="Interaction with DNA" evidence="10">
    <location>
        <position position="145"/>
    </location>
</feature>
<dbReference type="InterPro" id="IPR013825">
    <property type="entry name" value="Topo_IA_cen_sub2"/>
</dbReference>
<keyword evidence="9 10" id="KW-0413">Isomerase</keyword>
<feature type="site" description="Interaction with DNA" evidence="10">
    <location>
        <position position="312"/>
    </location>
</feature>
<keyword evidence="6" id="KW-0460">Magnesium</keyword>
<evidence type="ECO:0000256" key="9">
    <source>
        <dbReference type="ARBA" id="ARBA00023235"/>
    </source>
</evidence>
<dbReference type="Gene3D" id="2.70.20.10">
    <property type="entry name" value="Topoisomerase I, domain 3"/>
    <property type="match status" value="1"/>
</dbReference>
<feature type="site" description="Interaction with DNA" evidence="10">
    <location>
        <position position="144"/>
    </location>
</feature>
<dbReference type="InterPro" id="IPR034149">
    <property type="entry name" value="TOPRIM_TopoI"/>
</dbReference>
<dbReference type="InterPro" id="IPR028612">
    <property type="entry name" value="Topoisom_1_IA"/>
</dbReference>
<sequence length="668" mass="77312">MQDKLIIVESPNKIKTIQSFLGDGYNIIATCGHFRELNKKRGYNPETFEPIWQIIENKNGKNSKQYIINEIKEAAEKASEIYIATDPDREGESIAWHVFDILDKKNQQKCERITFNEITKKAILESLKNPRQIDLNLVNSQFARRILDRIIGYKLSNFTKKSLNALSAGRVQSVALFFVVERFLERLNFIPSNWYEIYGILENGMKLYFVGANCKFKKYDDNSNSTHLFKFANKDDALSIFNELTNNFELTKIHEPKITKGESLKPITTDKLLQMASSTYGWNASKTTFVAQKMFEGIDLNDQHIGLISYPRTDSERLSEDFCNEAFSFIKNNFGEDYINKNFDKNLNNNNNNIQDAHEAIRPTDINLVPSKIKNLVDSSIFKLYSLIWYRTISSLMMPPMFLKHELEFMNNKHDFYCSYKQIHFKGYYVLDYYSKALEEYQKSFPNFKVNEIYKGEPSIEEKEKSPPPYYTEATLIATLKDSGVGRPSTYSKMASIGDERGYTYKEQNKLIPTELGVEVRNLLKKDFGDIVTPKFTANMENELDKIANGSLNWQQYLKDFTPAFLEKVNESYKNIPKAEVEHTGRTCPKCNKNELLIRMSKLGSKFIACSGFPSCKYTESLEPEQSLNEKCPNCNGDLVIKMNKKRQKFIACSNFPNCKYVRSIEKK</sequence>
<dbReference type="SUPFAM" id="SSF56712">
    <property type="entry name" value="Prokaryotic type I DNA topoisomerase"/>
    <property type="match status" value="1"/>
</dbReference>
<feature type="active site" description="O-(5'-phospho-DNA)-tyrosine intermediate" evidence="10">
    <location>
        <position position="310"/>
    </location>
</feature>
<dbReference type="HAMAP" id="MF_00952">
    <property type="entry name" value="Topoisom_1_prok"/>
    <property type="match status" value="1"/>
</dbReference>
<dbReference type="PROSITE" id="PS52039">
    <property type="entry name" value="TOPO_IA_2"/>
    <property type="match status" value="1"/>
</dbReference>
<evidence type="ECO:0000256" key="7">
    <source>
        <dbReference type="ARBA" id="ARBA00023029"/>
    </source>
</evidence>
<keyword evidence="7 10" id="KW-0799">Topoisomerase</keyword>